<evidence type="ECO:0000313" key="3">
    <source>
        <dbReference type="Proteomes" id="UP000800092"/>
    </source>
</evidence>
<gene>
    <name evidence="2" type="ORF">EV356DRAFT_442661</name>
</gene>
<protein>
    <recommendedName>
        <fullName evidence="1">F-box domain-containing protein</fullName>
    </recommendedName>
</protein>
<dbReference type="Proteomes" id="UP000800092">
    <property type="component" value="Unassembled WGS sequence"/>
</dbReference>
<dbReference type="SUPFAM" id="SSF81383">
    <property type="entry name" value="F-box domain"/>
    <property type="match status" value="1"/>
</dbReference>
<proteinExistence type="predicted"/>
<reference evidence="2" key="1">
    <citation type="journal article" date="2020" name="Stud. Mycol.">
        <title>101 Dothideomycetes genomes: a test case for predicting lifestyles and emergence of pathogens.</title>
        <authorList>
            <person name="Haridas S."/>
            <person name="Albert R."/>
            <person name="Binder M."/>
            <person name="Bloem J."/>
            <person name="Labutti K."/>
            <person name="Salamov A."/>
            <person name="Andreopoulos B."/>
            <person name="Baker S."/>
            <person name="Barry K."/>
            <person name="Bills G."/>
            <person name="Bluhm B."/>
            <person name="Cannon C."/>
            <person name="Castanera R."/>
            <person name="Culley D."/>
            <person name="Daum C."/>
            <person name="Ezra D."/>
            <person name="Gonzalez J."/>
            <person name="Henrissat B."/>
            <person name="Kuo A."/>
            <person name="Liang C."/>
            <person name="Lipzen A."/>
            <person name="Lutzoni F."/>
            <person name="Magnuson J."/>
            <person name="Mondo S."/>
            <person name="Nolan M."/>
            <person name="Ohm R."/>
            <person name="Pangilinan J."/>
            <person name="Park H.-J."/>
            <person name="Ramirez L."/>
            <person name="Alfaro M."/>
            <person name="Sun H."/>
            <person name="Tritt A."/>
            <person name="Yoshinaga Y."/>
            <person name="Zwiers L.-H."/>
            <person name="Turgeon B."/>
            <person name="Goodwin S."/>
            <person name="Spatafora J."/>
            <person name="Crous P."/>
            <person name="Grigoriev I."/>
        </authorList>
    </citation>
    <scope>NUCLEOTIDE SEQUENCE</scope>
    <source>
        <strain evidence="2">Tuck. ex Michener</strain>
    </source>
</reference>
<evidence type="ECO:0000313" key="2">
    <source>
        <dbReference type="EMBL" id="KAF2237039.1"/>
    </source>
</evidence>
<dbReference type="OrthoDB" id="2687876at2759"/>
<organism evidence="2 3">
    <name type="scientific">Viridothelium virens</name>
    <name type="common">Speckled blister lichen</name>
    <name type="synonym">Trypethelium virens</name>
    <dbReference type="NCBI Taxonomy" id="1048519"/>
    <lineage>
        <taxon>Eukaryota</taxon>
        <taxon>Fungi</taxon>
        <taxon>Dikarya</taxon>
        <taxon>Ascomycota</taxon>
        <taxon>Pezizomycotina</taxon>
        <taxon>Dothideomycetes</taxon>
        <taxon>Dothideomycetes incertae sedis</taxon>
        <taxon>Trypetheliales</taxon>
        <taxon>Trypetheliaceae</taxon>
        <taxon>Viridothelium</taxon>
    </lineage>
</organism>
<name>A0A6A6HGU7_VIRVR</name>
<dbReference type="AlphaFoldDB" id="A0A6A6HGU7"/>
<evidence type="ECO:0000259" key="1">
    <source>
        <dbReference type="PROSITE" id="PS50181"/>
    </source>
</evidence>
<dbReference type="PROSITE" id="PS50181">
    <property type="entry name" value="FBOX"/>
    <property type="match status" value="1"/>
</dbReference>
<feature type="domain" description="F-box" evidence="1">
    <location>
        <begin position="30"/>
        <end position="76"/>
    </location>
</feature>
<keyword evidence="3" id="KW-1185">Reference proteome</keyword>
<sequence length="284" mass="32645">MPDHTLGDNDLIRTCPLDNGRHVVNPVRDLGRLSILPLEILTDIILCLDILSLTVFRRVNNRGMQVVDSIPQYQIIFRYCPDILRGIISTGATYFDLRTLFKSLCDSRCRTCGDFGGYLYLITCLRVCHTCFTENKLFLPVKGIQASIITTRSRKELKKQPHIQGVRGRYADNGQLCRDRLTLWDREAVQAVQTTTSVREKSDRFCNDPRRFMAIVTAPYLELPCTVARWGLYCFGCSESTERETYFRKQYTKQDFVAHIVRYGPVVIGRAEDRPRHSPWGKPG</sequence>
<accession>A0A6A6HGU7</accession>
<dbReference type="InterPro" id="IPR001810">
    <property type="entry name" value="F-box_dom"/>
</dbReference>
<dbReference type="InterPro" id="IPR036047">
    <property type="entry name" value="F-box-like_dom_sf"/>
</dbReference>
<dbReference type="EMBL" id="ML991782">
    <property type="protein sequence ID" value="KAF2237039.1"/>
    <property type="molecule type" value="Genomic_DNA"/>
</dbReference>